<reference evidence="2 3" key="1">
    <citation type="submission" date="2012-09" db="EMBL/GenBank/DDBJ databases">
        <title>Genome Sequence of alkane-degrading Bacterium Alcanivorax jadensis T9.</title>
        <authorList>
            <person name="Lai Q."/>
            <person name="Shao Z."/>
        </authorList>
    </citation>
    <scope>NUCLEOTIDE SEQUENCE [LARGE SCALE GENOMIC DNA]</scope>
    <source>
        <strain evidence="2 3">T9</strain>
    </source>
</reference>
<evidence type="ECO:0000313" key="2">
    <source>
        <dbReference type="EMBL" id="KGD60194.1"/>
    </source>
</evidence>
<evidence type="ECO:0000313" key="3">
    <source>
        <dbReference type="Proteomes" id="UP000029443"/>
    </source>
</evidence>
<organism evidence="2 3">
    <name type="scientific">Alcanivorax jadensis T9</name>
    <dbReference type="NCBI Taxonomy" id="1177181"/>
    <lineage>
        <taxon>Bacteria</taxon>
        <taxon>Pseudomonadati</taxon>
        <taxon>Pseudomonadota</taxon>
        <taxon>Gammaproteobacteria</taxon>
        <taxon>Oceanospirillales</taxon>
        <taxon>Alcanivoracaceae</taxon>
        <taxon>Alcanivorax</taxon>
    </lineage>
</organism>
<protein>
    <recommendedName>
        <fullName evidence="4">Lipopolysaccharide assembly protein A domain-containing protein</fullName>
    </recommendedName>
</protein>
<proteinExistence type="predicted"/>
<feature type="transmembrane region" description="Helical" evidence="1">
    <location>
        <begin position="21"/>
        <end position="45"/>
    </location>
</feature>
<keyword evidence="3" id="KW-1185">Reference proteome</keyword>
<feature type="transmembrane region" description="Helical" evidence="1">
    <location>
        <begin position="65"/>
        <end position="82"/>
    </location>
</feature>
<gene>
    <name evidence="2" type="ORF">T9A_02767</name>
</gene>
<comment type="caution">
    <text evidence="2">The sequence shown here is derived from an EMBL/GenBank/DDBJ whole genome shotgun (WGS) entry which is preliminary data.</text>
</comment>
<evidence type="ECO:0008006" key="4">
    <source>
        <dbReference type="Google" id="ProtNLM"/>
    </source>
</evidence>
<dbReference type="RefSeq" id="WP_035249593.1">
    <property type="nucleotide sequence ID" value="NZ_ARXU01000013.1"/>
</dbReference>
<keyword evidence="1" id="KW-1133">Transmembrane helix</keyword>
<name>A0ABR4W9V2_9GAMM</name>
<keyword evidence="1" id="KW-0812">Transmembrane</keyword>
<keyword evidence="1" id="KW-0472">Membrane</keyword>
<dbReference type="Proteomes" id="UP000029443">
    <property type="component" value="Unassembled WGS sequence"/>
</dbReference>
<dbReference type="EMBL" id="ARXU01000013">
    <property type="protein sequence ID" value="KGD60194.1"/>
    <property type="molecule type" value="Genomic_DNA"/>
</dbReference>
<accession>A0ABR4W9V2</accession>
<sequence>MEERSEQKPSKLARGGKTTGRWLVAHPIGALQILAVILVSIIVLQNLEPTSIDILFWTLVDIPKLLLLLASMLAGGLIWELLRRSLLRRRKAPAAPKQ</sequence>
<evidence type="ECO:0000256" key="1">
    <source>
        <dbReference type="SAM" id="Phobius"/>
    </source>
</evidence>